<comment type="caution">
    <text evidence="2">The sequence shown here is derived from an EMBL/GenBank/DDBJ whole genome shotgun (WGS) entry which is preliminary data.</text>
</comment>
<dbReference type="InterPro" id="IPR016527">
    <property type="entry name" value="ORC4"/>
</dbReference>
<dbReference type="Gene3D" id="3.40.50.300">
    <property type="entry name" value="P-loop containing nucleotide triphosphate hydrolases"/>
    <property type="match status" value="1"/>
</dbReference>
<gene>
    <name evidence="2" type="ORF">ACHAXA_002720</name>
</gene>
<evidence type="ECO:0000313" key="3">
    <source>
        <dbReference type="Proteomes" id="UP001530377"/>
    </source>
</evidence>
<sequence length="918" mass="103543">MTSGEIQLYSSPPTIDQANDYDEMEPSSSPSPLTKMTPREMQPSSPTMTAHMKDYDEIEPLSSPSPLTMMMSQQMEQSSQSPTGSTNNCDKFDHTKKLKMDSTDDDQHPVSLNLDVKDVSIDLEDSAIYFDGDEHDATDIDFVADNSAALDCKTSEGRLVHKMEMKKRAIYRSLLHLSDNSYSFVYNESEKSSRNLEPTNDDDEPGLPYIGPDLREQYDLLRSLLQKGLLGYSDDVVENDSLDGRDDEGKNMVNGKAAEDLNKDDRRKFVPSDQRNPFIRRIKSNVSAILMGPRGHGKSLVLERCLASLSRQARKQNESLLEKRTQEQQIDQTEDITCQASFRVVRLNGLLFQGNSAVACTQEIARQIGVMSREERRRTRKIKKQMGVRHKRSNTQLVVDLRTPKSQKKLRRKEISAAKRNDQIFPSMTTSPATPLLSDDLTQTPTNNDESHDFRIRRSGFNSYIALLDEVLRTARIDGIPILIVLEELGTFLAGGRSSKPESSEGGNLQQDGGSSDRQLLLYHLLDRVADHKFLVSFVGMTTDLTAVSKLEKRVQSRAEGSSKIIYFGHNKGYDDLVKSLLGKFYTPPGTGDSTRDEYDEHMAMLDIRKDVEVILRGRKLERNHGDPKDDDQDTNDFELVRRVLQRNYNLFGSDMRWICRVFDVALGLLASDIDEFMWQCRGAENNTGRDRIPKLTPSHIAQALVALGASLDDISGTLNRTGIPTQSTIELIRWGQLIRDPNHYSCLLGTNARLITLLDLSGPQVAVLLAARRIEARDDTRTNTEDEIENNRRKGMTGGETNSSMSLPLTYQRIQDEYITSFVASGRFTISSDRYPLNVLYRSCIDLMEVDIIRFKREICCGGAFQYTHNDMLSSGANILNLPLHVNLDWELEFMGALKAGLLHCSTALREWGMKIN</sequence>
<organism evidence="2 3">
    <name type="scientific">Cyclostephanos tholiformis</name>
    <dbReference type="NCBI Taxonomy" id="382380"/>
    <lineage>
        <taxon>Eukaryota</taxon>
        <taxon>Sar</taxon>
        <taxon>Stramenopiles</taxon>
        <taxon>Ochrophyta</taxon>
        <taxon>Bacillariophyta</taxon>
        <taxon>Coscinodiscophyceae</taxon>
        <taxon>Thalassiosirophycidae</taxon>
        <taxon>Stephanodiscales</taxon>
        <taxon>Stephanodiscaceae</taxon>
        <taxon>Cyclostephanos</taxon>
    </lineage>
</organism>
<accession>A0ABD3R3A5</accession>
<name>A0ABD3R3A5_9STRA</name>
<dbReference type="PANTHER" id="PTHR12087">
    <property type="entry name" value="ORIGIN RECOGNITION COMPLEX SUBUNIT 4"/>
    <property type="match status" value="1"/>
</dbReference>
<feature type="compositionally biased region" description="Basic and acidic residues" evidence="1">
    <location>
        <begin position="781"/>
        <end position="793"/>
    </location>
</feature>
<feature type="compositionally biased region" description="Polar residues" evidence="1">
    <location>
        <begin position="1"/>
        <end position="17"/>
    </location>
</feature>
<feature type="region of interest" description="Disordered" evidence="1">
    <location>
        <begin position="425"/>
        <end position="451"/>
    </location>
</feature>
<evidence type="ECO:0008006" key="4">
    <source>
        <dbReference type="Google" id="ProtNLM"/>
    </source>
</evidence>
<feature type="region of interest" description="Disordered" evidence="1">
    <location>
        <begin position="781"/>
        <end position="804"/>
    </location>
</feature>
<dbReference type="PANTHER" id="PTHR12087:SF0">
    <property type="entry name" value="ORIGIN RECOGNITION COMPLEX SUBUNIT 4"/>
    <property type="match status" value="1"/>
</dbReference>
<dbReference type="EMBL" id="JALLPB020000627">
    <property type="protein sequence ID" value="KAL3807460.1"/>
    <property type="molecule type" value="Genomic_DNA"/>
</dbReference>
<feature type="region of interest" description="Disordered" evidence="1">
    <location>
        <begin position="72"/>
        <end position="93"/>
    </location>
</feature>
<feature type="region of interest" description="Disordered" evidence="1">
    <location>
        <begin position="1"/>
        <end position="53"/>
    </location>
</feature>
<evidence type="ECO:0000256" key="1">
    <source>
        <dbReference type="SAM" id="MobiDB-lite"/>
    </source>
</evidence>
<feature type="compositionally biased region" description="Low complexity" evidence="1">
    <location>
        <begin position="72"/>
        <end position="81"/>
    </location>
</feature>
<dbReference type="Proteomes" id="UP001530377">
    <property type="component" value="Unassembled WGS sequence"/>
</dbReference>
<protein>
    <recommendedName>
        <fullName evidence="4">ATPase AAA-type core domain-containing protein</fullName>
    </recommendedName>
</protein>
<dbReference type="AlphaFoldDB" id="A0ABD3R3A5"/>
<evidence type="ECO:0000313" key="2">
    <source>
        <dbReference type="EMBL" id="KAL3807460.1"/>
    </source>
</evidence>
<dbReference type="InterPro" id="IPR027417">
    <property type="entry name" value="P-loop_NTPase"/>
</dbReference>
<keyword evidence="3" id="KW-1185">Reference proteome</keyword>
<proteinExistence type="predicted"/>
<reference evidence="2 3" key="1">
    <citation type="submission" date="2024-10" db="EMBL/GenBank/DDBJ databases">
        <title>Updated reference genomes for cyclostephanoid diatoms.</title>
        <authorList>
            <person name="Roberts W.R."/>
            <person name="Alverson A.J."/>
        </authorList>
    </citation>
    <scope>NUCLEOTIDE SEQUENCE [LARGE SCALE GENOMIC DNA]</scope>
    <source>
        <strain evidence="2 3">AJA228-03</strain>
    </source>
</reference>